<dbReference type="AlphaFoldDB" id="A0A498J708"/>
<dbReference type="Pfam" id="PF23598">
    <property type="entry name" value="LRR_14"/>
    <property type="match status" value="1"/>
</dbReference>
<dbReference type="InterPro" id="IPR036388">
    <property type="entry name" value="WH-like_DNA-bd_sf"/>
</dbReference>
<evidence type="ECO:0000256" key="2">
    <source>
        <dbReference type="ARBA" id="ARBA00022614"/>
    </source>
</evidence>
<evidence type="ECO:0000259" key="8">
    <source>
        <dbReference type="Pfam" id="PF23247"/>
    </source>
</evidence>
<evidence type="ECO:0000313" key="12">
    <source>
        <dbReference type="Proteomes" id="UP000290289"/>
    </source>
</evidence>
<dbReference type="PANTHER" id="PTHR33463">
    <property type="entry name" value="NB-ARC DOMAIN-CONTAINING PROTEIN-RELATED"/>
    <property type="match status" value="1"/>
</dbReference>
<dbReference type="PRINTS" id="PR00364">
    <property type="entry name" value="DISEASERSIST"/>
</dbReference>
<dbReference type="Proteomes" id="UP000290289">
    <property type="component" value="Chromosome 9"/>
</dbReference>
<proteinExistence type="inferred from homology"/>
<dbReference type="InterPro" id="IPR058922">
    <property type="entry name" value="WHD_DRP"/>
</dbReference>
<evidence type="ECO:0000313" key="11">
    <source>
        <dbReference type="EMBL" id="RXH89583.1"/>
    </source>
</evidence>
<dbReference type="InterPro" id="IPR057135">
    <property type="entry name" value="At4g27190-like_LRR"/>
</dbReference>
<keyword evidence="5" id="KW-0611">Plant defense</keyword>
<evidence type="ECO:0000259" key="10">
    <source>
        <dbReference type="Pfam" id="PF23598"/>
    </source>
</evidence>
<dbReference type="SUPFAM" id="SSF52058">
    <property type="entry name" value="L domain-like"/>
    <property type="match status" value="1"/>
</dbReference>
<gene>
    <name evidence="11" type="ORF">DVH24_031940</name>
</gene>
<name>A0A498J708_MALDO</name>
<dbReference type="Pfam" id="PF00931">
    <property type="entry name" value="NB-ARC"/>
    <property type="match status" value="1"/>
</dbReference>
<dbReference type="InterPro" id="IPR002182">
    <property type="entry name" value="NB-ARC"/>
</dbReference>
<dbReference type="Pfam" id="PF23559">
    <property type="entry name" value="WHD_DRP"/>
    <property type="match status" value="1"/>
</dbReference>
<feature type="domain" description="Disease resistance protein At4g27190-like leucine-rich repeats" evidence="8">
    <location>
        <begin position="753"/>
        <end position="857"/>
    </location>
</feature>
<dbReference type="SUPFAM" id="SSF52540">
    <property type="entry name" value="P-loop containing nucleoside triphosphate hydrolases"/>
    <property type="match status" value="1"/>
</dbReference>
<dbReference type="Gene3D" id="3.40.50.300">
    <property type="entry name" value="P-loop containing nucleotide triphosphate hydrolases"/>
    <property type="match status" value="1"/>
</dbReference>
<dbReference type="STRING" id="3750.A0A498J708"/>
<organism evidence="11 12">
    <name type="scientific">Malus domestica</name>
    <name type="common">Apple</name>
    <name type="synonym">Pyrus malus</name>
    <dbReference type="NCBI Taxonomy" id="3750"/>
    <lineage>
        <taxon>Eukaryota</taxon>
        <taxon>Viridiplantae</taxon>
        <taxon>Streptophyta</taxon>
        <taxon>Embryophyta</taxon>
        <taxon>Tracheophyta</taxon>
        <taxon>Spermatophyta</taxon>
        <taxon>Magnoliopsida</taxon>
        <taxon>eudicotyledons</taxon>
        <taxon>Gunneridae</taxon>
        <taxon>Pentapetalae</taxon>
        <taxon>rosids</taxon>
        <taxon>fabids</taxon>
        <taxon>Rosales</taxon>
        <taxon>Rosaceae</taxon>
        <taxon>Amygdaloideae</taxon>
        <taxon>Maleae</taxon>
        <taxon>Malus</taxon>
    </lineage>
</organism>
<evidence type="ECO:0000256" key="3">
    <source>
        <dbReference type="ARBA" id="ARBA00022737"/>
    </source>
</evidence>
<dbReference type="FunFam" id="1.10.10.10:FF:000322">
    <property type="entry name" value="Probable disease resistance protein At1g63360"/>
    <property type="match status" value="1"/>
</dbReference>
<dbReference type="FunFam" id="3.40.50.300:FF:001091">
    <property type="entry name" value="Probable disease resistance protein At1g61300"/>
    <property type="match status" value="1"/>
</dbReference>
<feature type="domain" description="Disease resistance R13L4/SHOC-2-like LRR" evidence="10">
    <location>
        <begin position="561"/>
        <end position="729"/>
    </location>
</feature>
<comment type="similarity">
    <text evidence="1">Belongs to the disease resistance NB-LRR family.</text>
</comment>
<keyword evidence="2" id="KW-0433">Leucine-rich repeat</keyword>
<sequence>MGNIVSISLPSDPIFDSSCWGSLIQPPKYIRRLKKNLEALDHSFGELAALKADVLRKVEVAELQRSMKRLNQVQLWIEKVEKIENEVAEVKHGRVQEIQKLCCGAYCSKNYLSSYKYGKKVYKKLAEVDDLKNKGIFAEVAEETFPATLVRERPMEPTVGMEFVFYKVWSQLEDEQVGIIGLYGMGGVGKTTLLTQINNKLLHADFDLVIWIVVSKDHNVETVQDKIGDKIGFSSNSWKQKQQSDKAEHICRLLSKKKFALLFDDIWEPIEITKLGVPIPNPHNKSKIIFTTRSEDVCGQMDAHKKIKVECLAWDKAWNLFQEKVGRETLGIHPDIQRLAQTVAKECGGLPLALITVGRAMACKKTTQEWNHAIHILKKSAHEFSGMEDKVFRLLKFSYDNLADEKVRSCFLYCALYPEDFFIFKDDLVYLWMCEAMLDEYGSVEEAKNKCYDIIGTLVAACLLEVNLDMVKMHDMIRDMALWLARDCSKENDSFLVHTSAQAAPDVKKWKIATRVSLVDNHIESIVETPKSTQLLTLLIQGSYISRSPLNMIVDGFFDYMHKLRVLDLSRNEKLTQLPSGVSNLIALQHLNLSRTGIRELSIELKALVRLKYLNLEYTNQLNFVPPELISNFHMLKVLKLFGCSSSDRILFGGERALIEEIEGLKHLEVFTLCIRSSYCCKKLFSYNIIVTSTQYLHLSDGKNYSSVLDISSLADMKHLRGLRIDEYPNLEELEIYWAGQDPNDPRNAMMRNQSRFCGLEYVDVCRCPNLKDLTWLIFASNLRILEVRDCSGMEKIIDLERFGRMAGAVKEQNAFAKLTDLHLDSLPRLRSIYGNALPFLHLNQILVYECPALKKLPLNSTSAERCNLIIRGQKEWWNGLEWENEVSRSVFLPYFMLAFGEVVRTDFKETDLGQFSDHLLFFSARRKYILYKDG</sequence>
<dbReference type="InterPro" id="IPR032675">
    <property type="entry name" value="LRR_dom_sf"/>
</dbReference>
<dbReference type="GO" id="GO:0043531">
    <property type="term" value="F:ADP binding"/>
    <property type="evidence" value="ECO:0007669"/>
    <property type="project" value="InterPro"/>
</dbReference>
<dbReference type="FunFam" id="1.10.8.430:FF:000003">
    <property type="entry name" value="Probable disease resistance protein At5g66910"/>
    <property type="match status" value="1"/>
</dbReference>
<dbReference type="Gene3D" id="3.80.10.10">
    <property type="entry name" value="Ribonuclease Inhibitor"/>
    <property type="match status" value="2"/>
</dbReference>
<dbReference type="Gene3D" id="1.10.10.10">
    <property type="entry name" value="Winged helix-like DNA-binding domain superfamily/Winged helix DNA-binding domain"/>
    <property type="match status" value="1"/>
</dbReference>
<dbReference type="InterPro" id="IPR027417">
    <property type="entry name" value="P-loop_NTPase"/>
</dbReference>
<comment type="caution">
    <text evidence="11">The sequence shown here is derived from an EMBL/GenBank/DDBJ whole genome shotgun (WGS) entry which is preliminary data.</text>
</comment>
<feature type="domain" description="NB-ARC" evidence="7">
    <location>
        <begin position="167"/>
        <end position="330"/>
    </location>
</feature>
<dbReference type="GO" id="GO:0006952">
    <property type="term" value="P:defense response"/>
    <property type="evidence" value="ECO:0007669"/>
    <property type="project" value="UniProtKB-KW"/>
</dbReference>
<dbReference type="GO" id="GO:0005524">
    <property type="term" value="F:ATP binding"/>
    <property type="evidence" value="ECO:0007669"/>
    <property type="project" value="UniProtKB-KW"/>
</dbReference>
<evidence type="ECO:0000256" key="1">
    <source>
        <dbReference type="ARBA" id="ARBA00008894"/>
    </source>
</evidence>
<protein>
    <submittedName>
        <fullName evidence="11">Uncharacterized protein</fullName>
    </submittedName>
</protein>
<reference evidence="11 12" key="1">
    <citation type="submission" date="2018-10" db="EMBL/GenBank/DDBJ databases">
        <title>A high-quality apple genome assembly.</title>
        <authorList>
            <person name="Hu J."/>
        </authorList>
    </citation>
    <scope>NUCLEOTIDE SEQUENCE [LARGE SCALE GENOMIC DNA]</scope>
    <source>
        <strain evidence="12">cv. HFTH1</strain>
        <tissue evidence="11">Young leaf</tissue>
    </source>
</reference>
<evidence type="ECO:0000256" key="6">
    <source>
        <dbReference type="ARBA" id="ARBA00022840"/>
    </source>
</evidence>
<keyword evidence="4" id="KW-0547">Nucleotide-binding</keyword>
<accession>A0A498J708</accession>
<dbReference type="InterPro" id="IPR055414">
    <property type="entry name" value="LRR_R13L4/SHOC2-like"/>
</dbReference>
<dbReference type="Pfam" id="PF23247">
    <property type="entry name" value="LRR_RPS2"/>
    <property type="match status" value="1"/>
</dbReference>
<evidence type="ECO:0000256" key="5">
    <source>
        <dbReference type="ARBA" id="ARBA00022821"/>
    </source>
</evidence>
<evidence type="ECO:0000259" key="9">
    <source>
        <dbReference type="Pfam" id="PF23559"/>
    </source>
</evidence>
<keyword evidence="6" id="KW-0067">ATP-binding</keyword>
<dbReference type="EMBL" id="RDQH01000335">
    <property type="protein sequence ID" value="RXH89583.1"/>
    <property type="molecule type" value="Genomic_DNA"/>
</dbReference>
<dbReference type="PANTHER" id="PTHR33463:SF220">
    <property type="entry name" value="NB-ARC DOMAIN-CONTAINING PROTEIN"/>
    <property type="match status" value="1"/>
</dbReference>
<keyword evidence="12" id="KW-1185">Reference proteome</keyword>
<keyword evidence="3" id="KW-0677">Repeat</keyword>
<dbReference type="Gene3D" id="1.10.8.430">
    <property type="entry name" value="Helical domain of apoptotic protease-activating factors"/>
    <property type="match status" value="1"/>
</dbReference>
<feature type="domain" description="Disease resistance protein winged helix" evidence="9">
    <location>
        <begin position="416"/>
        <end position="481"/>
    </location>
</feature>
<dbReference type="InterPro" id="IPR050905">
    <property type="entry name" value="Plant_NBS-LRR"/>
</dbReference>
<evidence type="ECO:0000259" key="7">
    <source>
        <dbReference type="Pfam" id="PF00931"/>
    </source>
</evidence>
<dbReference type="InterPro" id="IPR042197">
    <property type="entry name" value="Apaf_helical"/>
</dbReference>
<evidence type="ECO:0000256" key="4">
    <source>
        <dbReference type="ARBA" id="ARBA00022741"/>
    </source>
</evidence>